<dbReference type="OrthoDB" id="6057435at2"/>
<dbReference type="EMBL" id="QJSA01000044">
    <property type="protein sequence ID" value="RHW19508.1"/>
    <property type="molecule type" value="Genomic_DNA"/>
</dbReference>
<keyword evidence="3" id="KW-1185">Reference proteome</keyword>
<evidence type="ECO:0008006" key="4">
    <source>
        <dbReference type="Google" id="ProtNLM"/>
    </source>
</evidence>
<evidence type="ECO:0000313" key="3">
    <source>
        <dbReference type="Proteomes" id="UP000265745"/>
    </source>
</evidence>
<feature type="transmembrane region" description="Helical" evidence="1">
    <location>
        <begin position="14"/>
        <end position="34"/>
    </location>
</feature>
<protein>
    <recommendedName>
        <fullName evidence="4">DUF3304 domain-containing protein</fullName>
    </recommendedName>
</protein>
<reference evidence="2 3" key="1">
    <citation type="submission" date="2018-06" db="EMBL/GenBank/DDBJ databases">
        <title>Pseudomonas jilinensis sp. nov., isolated from the production water of Jilin Oilfield in China.</title>
        <authorList>
            <person name="Wang J."/>
        </authorList>
    </citation>
    <scope>NUCLEOTIDE SEQUENCE [LARGE SCALE GENOMIC DNA]</scope>
    <source>
        <strain evidence="2 3">JS15-10A1</strain>
    </source>
</reference>
<dbReference type="Pfam" id="PF11745">
    <property type="entry name" value="DUF3304"/>
    <property type="match status" value="1"/>
</dbReference>
<keyword evidence="1" id="KW-1133">Transmembrane helix</keyword>
<organism evidence="2 3">
    <name type="scientific">Pseudomonas jilinensis</name>
    <dbReference type="NCBI Taxonomy" id="2078689"/>
    <lineage>
        <taxon>Bacteria</taxon>
        <taxon>Pseudomonadati</taxon>
        <taxon>Pseudomonadota</taxon>
        <taxon>Gammaproteobacteria</taxon>
        <taxon>Pseudomonadales</taxon>
        <taxon>Pseudomonadaceae</taxon>
        <taxon>Pseudomonas</taxon>
    </lineage>
</organism>
<comment type="caution">
    <text evidence="2">The sequence shown here is derived from an EMBL/GenBank/DDBJ whole genome shotgun (WGS) entry which is preliminary data.</text>
</comment>
<dbReference type="InterPro" id="IPR021733">
    <property type="entry name" value="DUF3304"/>
</dbReference>
<evidence type="ECO:0000256" key="1">
    <source>
        <dbReference type="SAM" id="Phobius"/>
    </source>
</evidence>
<dbReference type="Proteomes" id="UP000265745">
    <property type="component" value="Unassembled WGS sequence"/>
</dbReference>
<evidence type="ECO:0000313" key="2">
    <source>
        <dbReference type="EMBL" id="RHW19508.1"/>
    </source>
</evidence>
<gene>
    <name evidence="2" type="ORF">C2846_18465</name>
</gene>
<accession>A0A396RSD2</accession>
<sequence length="141" mass="16841">MTTFRQRWLSLPTWLRWSLMLMFYLTLIVSFVMWQYQRPGGAALSGHNHTDRPIFSYWVNDNWGGNGGVTCCWRIRGDSLKVVWILDVTPEQIERGLEEERHELELPNPPRDRADRYLHVHFFPNNQVRLAWSPDHDTPYE</sequence>
<name>A0A396RSD2_9PSED</name>
<keyword evidence="1" id="KW-0812">Transmembrane</keyword>
<dbReference type="AlphaFoldDB" id="A0A396RSD2"/>
<proteinExistence type="predicted"/>
<keyword evidence="1" id="KW-0472">Membrane</keyword>